<proteinExistence type="predicted"/>
<dbReference type="CDD" id="cd00093">
    <property type="entry name" value="HTH_XRE"/>
    <property type="match status" value="1"/>
</dbReference>
<dbReference type="EMBL" id="WJQS01000004">
    <property type="protein sequence ID" value="MRI85304.1"/>
    <property type="molecule type" value="Genomic_DNA"/>
</dbReference>
<gene>
    <name evidence="2" type="ORF">GIY09_05365</name>
</gene>
<dbReference type="AlphaFoldDB" id="A0A6I2GF45"/>
<feature type="domain" description="HTH-type transcriptional regulator Rgg C-terminal" evidence="1">
    <location>
        <begin position="103"/>
        <end position="223"/>
    </location>
</feature>
<dbReference type="RefSeq" id="WP_153863415.1">
    <property type="nucleotide sequence ID" value="NZ_WJQS01000004.1"/>
</dbReference>
<dbReference type="PANTHER" id="PTHR37038">
    <property type="entry name" value="TRANSCRIPTIONAL REGULATOR-RELATED"/>
    <property type="match status" value="1"/>
</dbReference>
<dbReference type="InterPro" id="IPR001387">
    <property type="entry name" value="Cro/C1-type_HTH"/>
</dbReference>
<dbReference type="InterPro" id="IPR053163">
    <property type="entry name" value="HTH-type_regulator_Rgg"/>
</dbReference>
<accession>A0A6I2GF45</accession>
<name>A0A6I2GF45_9LACT</name>
<organism evidence="2 3">
    <name type="scientific">Fundicoccus ignavus</name>
    <dbReference type="NCBI Taxonomy" id="2664442"/>
    <lineage>
        <taxon>Bacteria</taxon>
        <taxon>Bacillati</taxon>
        <taxon>Bacillota</taxon>
        <taxon>Bacilli</taxon>
        <taxon>Lactobacillales</taxon>
        <taxon>Aerococcaceae</taxon>
        <taxon>Fundicoccus</taxon>
    </lineage>
</organism>
<dbReference type="InterPro" id="IPR010057">
    <property type="entry name" value="Transcription_activator_Rgg_C"/>
</dbReference>
<comment type="caution">
    <text evidence="2">The sequence shown here is derived from an EMBL/GenBank/DDBJ whole genome shotgun (WGS) entry which is preliminary data.</text>
</comment>
<dbReference type="Proteomes" id="UP000430975">
    <property type="component" value="Unassembled WGS sequence"/>
</dbReference>
<dbReference type="GO" id="GO:0003677">
    <property type="term" value="F:DNA binding"/>
    <property type="evidence" value="ECO:0007669"/>
    <property type="project" value="InterPro"/>
</dbReference>
<dbReference type="NCBIfam" id="TIGR01716">
    <property type="entry name" value="RGG_Cterm"/>
    <property type="match status" value="1"/>
</dbReference>
<evidence type="ECO:0000259" key="1">
    <source>
        <dbReference type="Pfam" id="PF21259"/>
    </source>
</evidence>
<keyword evidence="3" id="KW-1185">Reference proteome</keyword>
<evidence type="ECO:0000313" key="3">
    <source>
        <dbReference type="Proteomes" id="UP000430975"/>
    </source>
</evidence>
<reference evidence="2 3" key="1">
    <citation type="submission" date="2019-11" db="EMBL/GenBank/DDBJ databases">
        <title>Characterisation of Fundicoccus ignavus gen. nov. sp. nov., a novel genus of the family Aerococcaceae isolated from bulk tank milk.</title>
        <authorList>
            <person name="Siebert A."/>
            <person name="Huptas C."/>
            <person name="Wenning M."/>
            <person name="Scherer S."/>
            <person name="Doll E.V."/>
        </authorList>
    </citation>
    <scope>NUCLEOTIDE SEQUENCE [LARGE SCALE GENOMIC DNA]</scope>
    <source>
        <strain evidence="2 3">WS4759</strain>
    </source>
</reference>
<sequence length="287" mass="33522">MTINFSTLVEEFRQKKGLTMQEICGDVISHSSYSRFVNKNQALSADKLLYIIDQMDLSFREAGMFDQIIHLTNADKVRMAKTIDSEDSQAIAQLADDFTKKSQREYDTYGMMSIRLRLIVGGEVGQEQSEKLRKYLFQVDKWDYKEMYLFTLIINQMPTSLIQMIVKHTYSRAAKPLYLERNLNLTILLDEAHFEFLKRGEFGLAQETLEQLTGLVINKTFQTVVAFHAISQALHQSVMKTEPEINNKILRLYRNLLDVQSDYLAIRIKTRYEELKNIYDLPEIAWM</sequence>
<dbReference type="InterPro" id="IPR010982">
    <property type="entry name" value="Lambda_DNA-bd_dom_sf"/>
</dbReference>
<dbReference type="SUPFAM" id="SSF47413">
    <property type="entry name" value="lambda repressor-like DNA-binding domains"/>
    <property type="match status" value="1"/>
</dbReference>
<protein>
    <recommendedName>
        <fullName evidence="1">HTH-type transcriptional regulator Rgg C-terminal domain-containing protein</fullName>
    </recommendedName>
</protein>
<evidence type="ECO:0000313" key="2">
    <source>
        <dbReference type="EMBL" id="MRI85304.1"/>
    </source>
</evidence>
<dbReference type="Pfam" id="PF21259">
    <property type="entry name" value="Rgg_C"/>
    <property type="match status" value="1"/>
</dbReference>